<accession>A0A484B1J5</accession>
<evidence type="ECO:0000256" key="7">
    <source>
        <dbReference type="PROSITE-ProRule" id="PRU00552"/>
    </source>
</evidence>
<feature type="compositionally biased region" description="Basic and acidic residues" evidence="9">
    <location>
        <begin position="10"/>
        <end position="59"/>
    </location>
</feature>
<dbReference type="GO" id="GO:0016787">
    <property type="term" value="F:hydrolase activity"/>
    <property type="evidence" value="ECO:0007669"/>
    <property type="project" value="UniProtKB-KW"/>
</dbReference>
<dbReference type="EC" id="3.6.4.13" evidence="1"/>
<keyword evidence="4" id="KW-0347">Helicase</keyword>
<proteinExistence type="predicted"/>
<evidence type="ECO:0000256" key="3">
    <source>
        <dbReference type="ARBA" id="ARBA00022801"/>
    </source>
</evidence>
<evidence type="ECO:0000256" key="2">
    <source>
        <dbReference type="ARBA" id="ARBA00022741"/>
    </source>
</evidence>
<evidence type="ECO:0000256" key="9">
    <source>
        <dbReference type="SAM" id="MobiDB-lite"/>
    </source>
</evidence>
<evidence type="ECO:0000256" key="8">
    <source>
        <dbReference type="SAM" id="Coils"/>
    </source>
</evidence>
<dbReference type="SMART" id="SM00490">
    <property type="entry name" value="HELICc"/>
    <property type="match status" value="1"/>
</dbReference>
<evidence type="ECO:0000313" key="14">
    <source>
        <dbReference type="Proteomes" id="UP000295192"/>
    </source>
</evidence>
<dbReference type="PANTHER" id="PTHR47958">
    <property type="entry name" value="ATP-DEPENDENT RNA HELICASE DBP3"/>
    <property type="match status" value="1"/>
</dbReference>
<keyword evidence="8" id="KW-0175">Coiled coil</keyword>
<reference evidence="13 14" key="1">
    <citation type="journal article" date="2019" name="J. Hered.">
        <title>An Improved Genome Assembly for Drosophila navojoa, the Basal Species in the mojavensis Cluster.</title>
        <authorList>
            <person name="Vanderlinde T."/>
            <person name="Dupim E.G."/>
            <person name="Nazario-Yepiz N.O."/>
            <person name="Carvalho A.B."/>
        </authorList>
    </citation>
    <scope>NUCLEOTIDE SEQUENCE [LARGE SCALE GENOMIC DNA]</scope>
    <source>
        <strain evidence="13">Navoj_Jal97</strain>
        <tissue evidence="13">Whole organism</tissue>
    </source>
</reference>
<evidence type="ECO:0000256" key="5">
    <source>
        <dbReference type="ARBA" id="ARBA00022840"/>
    </source>
</evidence>
<evidence type="ECO:0000256" key="4">
    <source>
        <dbReference type="ARBA" id="ARBA00022806"/>
    </source>
</evidence>
<sequence>MSDWEDEPVVPDRKLRDNAIRSEKEAPLKSKEISEWSDEDKPNENRQGDGNGYRERRDNGGGGGGGNRGRRDDGQGGGGGYRGRRDDGQGGGGGGGGYRRRMDNNEGGGEDRGYRGRNNEGGGYRGRRNENDADHLMFFNFNVPKSYDKETIAAFLKDLSLNAATQSLADLRKKRDYLLQAFRELVKQEWAKLEESEHKQRMEELKRLFPVSVKIVDILPDIEELLNQPEDELLQLHRLDLNLRQTGEQQEEQLQQLQQQMQPEQQLESVLNEDAIVVPGNSRKVVTRTSYSTSGRRDRKLAKEQNNESVIKRIRNLLKNAARNYELNDGVAEPVDEELAIGMPTERTSGEQRVPTRWLSENFMRLREMRHPHFADLTELRQPMSWPLGVDKRIWLSNRQPPLALNLWFVHRAGDSDARREQRLEQDELDLELALPRQDMQSRSQNTPSHGGLLPLSVQDSGGNAAPMISSHAASLSNDGLSAVQLTSGGNQAANLSAEDIYALCPPPMPPVTPIDGDNGSGVSIGESAVAAAAASSSVPVDANLSASLALRSRHAFASTPYRTLLPAIDEEPLQQMRPSTMPRVLELNEASTAESSAGATVIEAVAVRTVDIAVSLTPPMPRDWTSIFRPRTALPSYTSGVGYDNLLTPPRGLRRRKRKRRQAGATAAAGEAAVTTAQNELEQIVNVQPPSNDEVMLDFLSNLFHQIWSEVEEPMEVAAARQVEPAPATIEITELPPGADARELIEHQPAAAEANEMLASSMSMERTTVVEVTAPQTLPSDIDGLPEGSTLALPLPEPGDRSQEQALPLPLSLDELPEMPLVTSIQIIQRPSSAVLNAGQSIADLNKSTATIESATGKSSGAKEETRLKRVERELRESLSFIVEHKHLLRLMVDHNIHLSGKQQREDQLRNRHRSATPTCINFPQSDDNEDSSEAVRYVAIPAMYTYDPQIILKMSEVKLSVMHKLIGALIRNDRVDLRAKGLFETRLEAAIGYRVLFELKAADIIMLDADAQNNREGGGDDRRNRKRDGDGDMNNNHDDAGEEGEKQKPREFYIPPEPTNDETEMFSTGISSGINFAKYDHIPVKVTGENVPSAIKSFDKARLRGSVLDNVAKSGYVVPTPIQKVSIPVIAEGRDLMACAQTGSGKTAAFLLPILSNILDESHDLEIGKPQAVIVSPTRELAIQIFNEARKFAYSTYLKISIVYGGTSFKYQNECITKGCHVLIATPGRLLDFVDRTFITFSDTRFVVLDEADRMLDMGFSDSMRKIMHHQTMRAEHQTLMFSATFPEEIQRLAGEFLRNYIFVTVGVVGGACSDVQQTIYEVNKFNKRSKLMEILREGADGTIVFVETKRAADFLASFFSETEFPTTSIHGDRLQSQREQALRDFKNGTMKVLIATSVASRGLDIKNVKHVINYDMPSNIDDYVHRIGRTGRVGNSGRATSFFDPDQDRAIAGDLIKILKGSGQEVPDFLKEIGGCASYGGGSSFGGIDVRGGANNANPANLEDEEDWN</sequence>
<dbReference type="PROSITE" id="PS51195">
    <property type="entry name" value="Q_MOTIF"/>
    <property type="match status" value="1"/>
</dbReference>
<dbReference type="Pfam" id="PF00271">
    <property type="entry name" value="Helicase_C"/>
    <property type="match status" value="1"/>
</dbReference>
<dbReference type="PROSITE" id="PS00039">
    <property type="entry name" value="DEAD_ATP_HELICASE"/>
    <property type="match status" value="1"/>
</dbReference>
<name>A0A484B1J5_DRONA</name>
<feature type="region of interest" description="Disordered" evidence="9">
    <location>
        <begin position="649"/>
        <end position="672"/>
    </location>
</feature>
<evidence type="ECO:0000256" key="6">
    <source>
        <dbReference type="ARBA" id="ARBA00047984"/>
    </source>
</evidence>
<feature type="domain" description="Helicase ATP-binding" evidence="10">
    <location>
        <begin position="1129"/>
        <end position="1306"/>
    </location>
</feature>
<dbReference type="InterPro" id="IPR014001">
    <property type="entry name" value="Helicase_ATP-bd"/>
</dbReference>
<dbReference type="CDD" id="cd18787">
    <property type="entry name" value="SF2_C_DEAD"/>
    <property type="match status" value="1"/>
</dbReference>
<dbReference type="InterPro" id="IPR000629">
    <property type="entry name" value="RNA-helicase_DEAD-box_CS"/>
</dbReference>
<feature type="compositionally biased region" description="Basic residues" evidence="9">
    <location>
        <begin position="653"/>
        <end position="663"/>
    </location>
</feature>
<dbReference type="GO" id="GO:0003724">
    <property type="term" value="F:RNA helicase activity"/>
    <property type="evidence" value="ECO:0007669"/>
    <property type="project" value="UniProtKB-EC"/>
</dbReference>
<gene>
    <name evidence="13" type="ORF">AWZ03_010987</name>
</gene>
<feature type="compositionally biased region" description="Polar residues" evidence="9">
    <location>
        <begin position="439"/>
        <end position="449"/>
    </location>
</feature>
<dbReference type="InterPro" id="IPR001650">
    <property type="entry name" value="Helicase_C-like"/>
</dbReference>
<dbReference type="SUPFAM" id="SSF52540">
    <property type="entry name" value="P-loop containing nucleoside triphosphate hydrolases"/>
    <property type="match status" value="1"/>
</dbReference>
<feature type="compositionally biased region" description="Basic and acidic residues" evidence="9">
    <location>
        <begin position="1019"/>
        <end position="1053"/>
    </location>
</feature>
<dbReference type="GO" id="GO:0003676">
    <property type="term" value="F:nucleic acid binding"/>
    <property type="evidence" value="ECO:0007669"/>
    <property type="project" value="InterPro"/>
</dbReference>
<feature type="domain" description="Helicase C-terminal" evidence="11">
    <location>
        <begin position="1317"/>
        <end position="1477"/>
    </location>
</feature>
<dbReference type="SMART" id="SM00487">
    <property type="entry name" value="DEXDc"/>
    <property type="match status" value="1"/>
</dbReference>
<feature type="coiled-coil region" evidence="8">
    <location>
        <begin position="240"/>
        <end position="267"/>
    </location>
</feature>
<dbReference type="Proteomes" id="UP000295192">
    <property type="component" value="Unassembled WGS sequence"/>
</dbReference>
<protein>
    <recommendedName>
        <fullName evidence="1">RNA helicase</fullName>
        <ecNumber evidence="1">3.6.4.13</ecNumber>
    </recommendedName>
</protein>
<feature type="region of interest" description="Disordered" evidence="9">
    <location>
        <begin position="1014"/>
        <end position="1053"/>
    </location>
</feature>
<evidence type="ECO:0000313" key="13">
    <source>
        <dbReference type="EMBL" id="TDG42578.1"/>
    </source>
</evidence>
<feature type="compositionally biased region" description="Basic and acidic residues" evidence="9">
    <location>
        <begin position="100"/>
        <end position="118"/>
    </location>
</feature>
<feature type="region of interest" description="Disordered" evidence="9">
    <location>
        <begin position="1"/>
        <end position="129"/>
    </location>
</feature>
<dbReference type="InterPro" id="IPR011545">
    <property type="entry name" value="DEAD/DEAH_box_helicase_dom"/>
</dbReference>
<keyword evidence="14" id="KW-1185">Reference proteome</keyword>
<dbReference type="FunFam" id="3.40.50.300:FF:000397">
    <property type="entry name" value="Probable ATP-dependent RNA helicase DDX4"/>
    <property type="match status" value="1"/>
</dbReference>
<comment type="catalytic activity">
    <reaction evidence="6">
        <text>ATP + H2O = ADP + phosphate + H(+)</text>
        <dbReference type="Rhea" id="RHEA:13065"/>
        <dbReference type="ChEBI" id="CHEBI:15377"/>
        <dbReference type="ChEBI" id="CHEBI:15378"/>
        <dbReference type="ChEBI" id="CHEBI:30616"/>
        <dbReference type="ChEBI" id="CHEBI:43474"/>
        <dbReference type="ChEBI" id="CHEBI:456216"/>
        <dbReference type="EC" id="3.6.4.13"/>
    </reaction>
</comment>
<dbReference type="STRING" id="7232.A0A484B1J5"/>
<dbReference type="Gene3D" id="3.40.50.300">
    <property type="entry name" value="P-loop containing nucleotide triphosphate hydrolases"/>
    <property type="match status" value="2"/>
</dbReference>
<feature type="domain" description="DEAD-box RNA helicase Q" evidence="12">
    <location>
        <begin position="1098"/>
        <end position="1126"/>
    </location>
</feature>
<dbReference type="PROSITE" id="PS51192">
    <property type="entry name" value="HELICASE_ATP_BIND_1"/>
    <property type="match status" value="1"/>
</dbReference>
<feature type="region of interest" description="Disordered" evidence="9">
    <location>
        <begin position="434"/>
        <end position="456"/>
    </location>
</feature>
<evidence type="ECO:0000259" key="11">
    <source>
        <dbReference type="PROSITE" id="PS51194"/>
    </source>
</evidence>
<feature type="short sequence motif" description="Q motif" evidence="7">
    <location>
        <begin position="1098"/>
        <end position="1126"/>
    </location>
</feature>
<dbReference type="EMBL" id="LSRL02000217">
    <property type="protein sequence ID" value="TDG42578.1"/>
    <property type="molecule type" value="Genomic_DNA"/>
</dbReference>
<evidence type="ECO:0000259" key="10">
    <source>
        <dbReference type="PROSITE" id="PS51192"/>
    </source>
</evidence>
<comment type="caution">
    <text evidence="13">The sequence shown here is derived from an EMBL/GenBank/DDBJ whole genome shotgun (WGS) entry which is preliminary data.</text>
</comment>
<dbReference type="InterPro" id="IPR027417">
    <property type="entry name" value="P-loop_NTPase"/>
</dbReference>
<dbReference type="GO" id="GO:0031047">
    <property type="term" value="P:regulatory ncRNA-mediated gene silencing"/>
    <property type="evidence" value="ECO:0007669"/>
    <property type="project" value="UniProtKB-ARBA"/>
</dbReference>
<organism evidence="13 14">
    <name type="scientific">Drosophila navojoa</name>
    <name type="common">Fruit fly</name>
    <dbReference type="NCBI Taxonomy" id="7232"/>
    <lineage>
        <taxon>Eukaryota</taxon>
        <taxon>Metazoa</taxon>
        <taxon>Ecdysozoa</taxon>
        <taxon>Arthropoda</taxon>
        <taxon>Hexapoda</taxon>
        <taxon>Insecta</taxon>
        <taxon>Pterygota</taxon>
        <taxon>Neoptera</taxon>
        <taxon>Endopterygota</taxon>
        <taxon>Diptera</taxon>
        <taxon>Brachycera</taxon>
        <taxon>Muscomorpha</taxon>
        <taxon>Ephydroidea</taxon>
        <taxon>Drosophilidae</taxon>
        <taxon>Drosophila</taxon>
    </lineage>
</organism>
<dbReference type="PROSITE" id="PS51194">
    <property type="entry name" value="HELICASE_CTER"/>
    <property type="match status" value="1"/>
</dbReference>
<evidence type="ECO:0000256" key="1">
    <source>
        <dbReference type="ARBA" id="ARBA00012552"/>
    </source>
</evidence>
<keyword evidence="5" id="KW-0067">ATP-binding</keyword>
<keyword evidence="2" id="KW-0547">Nucleotide-binding</keyword>
<dbReference type="FunFam" id="3.40.50.300:FF:000008">
    <property type="entry name" value="ATP-dependent RNA helicase RhlB"/>
    <property type="match status" value="1"/>
</dbReference>
<dbReference type="InterPro" id="IPR014014">
    <property type="entry name" value="RNA_helicase_DEAD_Q_motif"/>
</dbReference>
<evidence type="ECO:0000259" key="12">
    <source>
        <dbReference type="PROSITE" id="PS51195"/>
    </source>
</evidence>
<keyword evidence="3" id="KW-0378">Hydrolase</keyword>
<dbReference type="Pfam" id="PF00270">
    <property type="entry name" value="DEAD"/>
    <property type="match status" value="1"/>
</dbReference>
<dbReference type="OrthoDB" id="7865882at2759"/>
<dbReference type="GO" id="GO:0005524">
    <property type="term" value="F:ATP binding"/>
    <property type="evidence" value="ECO:0007669"/>
    <property type="project" value="UniProtKB-KW"/>
</dbReference>